<dbReference type="EMBL" id="CM007902">
    <property type="protein sequence ID" value="OTG00793.1"/>
    <property type="molecule type" value="Genomic_DNA"/>
</dbReference>
<dbReference type="SUPFAM" id="SSF53901">
    <property type="entry name" value="Thiolase-like"/>
    <property type="match status" value="1"/>
</dbReference>
<dbReference type="InParanoid" id="A0A251SQH0"/>
<proteinExistence type="predicted"/>
<evidence type="ECO:0000256" key="3">
    <source>
        <dbReference type="ARBA" id="ARBA00023098"/>
    </source>
</evidence>
<name>A0A251SQH0_HELAN</name>
<dbReference type="PANTHER" id="PTHR43091">
    <property type="entry name" value="3-OXOACYL-[ACYL-CARRIER-PROTEIN] SYNTHASE"/>
    <property type="match status" value="1"/>
</dbReference>
<organism evidence="5 6">
    <name type="scientific">Helianthus annuus</name>
    <name type="common">Common sunflower</name>
    <dbReference type="NCBI Taxonomy" id="4232"/>
    <lineage>
        <taxon>Eukaryota</taxon>
        <taxon>Viridiplantae</taxon>
        <taxon>Streptophyta</taxon>
        <taxon>Embryophyta</taxon>
        <taxon>Tracheophyta</taxon>
        <taxon>Spermatophyta</taxon>
        <taxon>Magnoliopsida</taxon>
        <taxon>eudicotyledons</taxon>
        <taxon>Gunneridae</taxon>
        <taxon>Pentapetalae</taxon>
        <taxon>asterids</taxon>
        <taxon>campanulids</taxon>
        <taxon>Asterales</taxon>
        <taxon>Asteraceae</taxon>
        <taxon>Asteroideae</taxon>
        <taxon>Heliantheae alliance</taxon>
        <taxon>Heliantheae</taxon>
        <taxon>Helianthus</taxon>
    </lineage>
</organism>
<protein>
    <submittedName>
        <fullName evidence="5">Putative thiolase-like protein</fullName>
    </submittedName>
</protein>
<dbReference type="InterPro" id="IPR016039">
    <property type="entry name" value="Thiolase-like"/>
</dbReference>
<reference evidence="6" key="1">
    <citation type="journal article" date="2017" name="Nature">
        <title>The sunflower genome provides insights into oil metabolism, flowering and Asterid evolution.</title>
        <authorList>
            <person name="Badouin H."/>
            <person name="Gouzy J."/>
            <person name="Grassa C.J."/>
            <person name="Murat F."/>
            <person name="Staton S.E."/>
            <person name="Cottret L."/>
            <person name="Lelandais-Briere C."/>
            <person name="Owens G.L."/>
            <person name="Carrere S."/>
            <person name="Mayjonade B."/>
            <person name="Legrand L."/>
            <person name="Gill N."/>
            <person name="Kane N.C."/>
            <person name="Bowers J.E."/>
            <person name="Hubner S."/>
            <person name="Bellec A."/>
            <person name="Berard A."/>
            <person name="Berges H."/>
            <person name="Blanchet N."/>
            <person name="Boniface M.C."/>
            <person name="Brunel D."/>
            <person name="Catrice O."/>
            <person name="Chaidir N."/>
            <person name="Claudel C."/>
            <person name="Donnadieu C."/>
            <person name="Faraut T."/>
            <person name="Fievet G."/>
            <person name="Helmstetter N."/>
            <person name="King M."/>
            <person name="Knapp S.J."/>
            <person name="Lai Z."/>
            <person name="Le Paslier M.C."/>
            <person name="Lippi Y."/>
            <person name="Lorenzon L."/>
            <person name="Mandel J.R."/>
            <person name="Marage G."/>
            <person name="Marchand G."/>
            <person name="Marquand E."/>
            <person name="Bret-Mestries E."/>
            <person name="Morien E."/>
            <person name="Nambeesan S."/>
            <person name="Nguyen T."/>
            <person name="Pegot-Espagnet P."/>
            <person name="Pouilly N."/>
            <person name="Raftis F."/>
            <person name="Sallet E."/>
            <person name="Schiex T."/>
            <person name="Thomas J."/>
            <person name="Vandecasteele C."/>
            <person name="Vares D."/>
            <person name="Vear F."/>
            <person name="Vautrin S."/>
            <person name="Crespi M."/>
            <person name="Mangin B."/>
            <person name="Burke J.M."/>
            <person name="Salse J."/>
            <person name="Munos S."/>
            <person name="Vincourt P."/>
            <person name="Rieseberg L.H."/>
            <person name="Langlade N.B."/>
        </authorList>
    </citation>
    <scope>NUCLEOTIDE SEQUENCE [LARGE SCALE GENOMIC DNA]</scope>
    <source>
        <strain evidence="6">cv. SF193</strain>
    </source>
</reference>
<dbReference type="GO" id="GO:0006633">
    <property type="term" value="P:fatty acid biosynthetic process"/>
    <property type="evidence" value="ECO:0007669"/>
    <property type="project" value="UniProtKB-KW"/>
</dbReference>
<keyword evidence="1" id="KW-0444">Lipid biosynthesis</keyword>
<evidence type="ECO:0000313" key="5">
    <source>
        <dbReference type="EMBL" id="OTG00793.1"/>
    </source>
</evidence>
<dbReference type="GO" id="GO:0016746">
    <property type="term" value="F:acyltransferase activity"/>
    <property type="evidence" value="ECO:0007669"/>
    <property type="project" value="InterPro"/>
</dbReference>
<accession>A0A251SQH0</accession>
<dbReference type="Proteomes" id="UP000215914">
    <property type="component" value="Chromosome 13"/>
</dbReference>
<evidence type="ECO:0000256" key="2">
    <source>
        <dbReference type="ARBA" id="ARBA00022832"/>
    </source>
</evidence>
<sequence length="92" mass="10095">MLNQESGCKLVGCGSAAPHLQISNDDLARIVDTSDEWISARTGIRNRRILSGNESLTSLAAQKALEMADVEPGSYLVVYINPRRFIWWCSAG</sequence>
<dbReference type="Gene3D" id="3.40.47.10">
    <property type="match status" value="1"/>
</dbReference>
<keyword evidence="2" id="KW-0276">Fatty acid metabolism</keyword>
<evidence type="ECO:0000256" key="1">
    <source>
        <dbReference type="ARBA" id="ARBA00022516"/>
    </source>
</evidence>
<dbReference type="AlphaFoldDB" id="A0A251SQH0"/>
<keyword evidence="3" id="KW-0443">Lipid metabolism</keyword>
<dbReference type="STRING" id="4232.A0A251SQH0"/>
<keyword evidence="6" id="KW-1185">Reference proteome</keyword>
<evidence type="ECO:0000256" key="4">
    <source>
        <dbReference type="ARBA" id="ARBA00023160"/>
    </source>
</evidence>
<evidence type="ECO:0000313" key="6">
    <source>
        <dbReference type="Proteomes" id="UP000215914"/>
    </source>
</evidence>
<keyword evidence="4" id="KW-0275">Fatty acid biosynthesis</keyword>
<dbReference type="PANTHER" id="PTHR43091:SF4">
    <property type="entry name" value="BETA-KETOACYL-[ACYL-CARRIER-PROTEIN] SYNTHASE III"/>
    <property type="match status" value="1"/>
</dbReference>
<gene>
    <name evidence="5" type="ORF">HannXRQ_Chr13g0394971</name>
</gene>